<keyword evidence="1" id="KW-0547">Nucleotide-binding</keyword>
<dbReference type="PANTHER" id="PTHR20953:SF3">
    <property type="entry name" value="P-LOOP CONTAINING NUCLEOSIDE TRIPHOSPHATE HYDROLASES SUPERFAMILY PROTEIN"/>
    <property type="match status" value="1"/>
</dbReference>
<accession>A0A1M4UZ63</accession>
<evidence type="ECO:0000256" key="1">
    <source>
        <dbReference type="ARBA" id="ARBA00022741"/>
    </source>
</evidence>
<gene>
    <name evidence="4" type="ORF">SAMN02745133_00805</name>
</gene>
<feature type="domain" description="AAA+ ATPase" evidence="3">
    <location>
        <begin position="166"/>
        <end position="306"/>
    </location>
</feature>
<dbReference type="Pfam" id="PF19568">
    <property type="entry name" value="Spore_III_AA"/>
    <property type="match status" value="1"/>
</dbReference>
<proteinExistence type="predicted"/>
<evidence type="ECO:0000256" key="2">
    <source>
        <dbReference type="ARBA" id="ARBA00022840"/>
    </source>
</evidence>
<evidence type="ECO:0000313" key="5">
    <source>
        <dbReference type="Proteomes" id="UP000184148"/>
    </source>
</evidence>
<protein>
    <submittedName>
        <fullName evidence="4">Stage III sporulation protein AA</fullName>
    </submittedName>
</protein>
<dbReference type="Proteomes" id="UP000184148">
    <property type="component" value="Unassembled WGS sequence"/>
</dbReference>
<keyword evidence="2" id="KW-0067">ATP-binding</keyword>
<dbReference type="AlphaFoldDB" id="A0A1M4UZ63"/>
<dbReference type="Gene3D" id="3.40.50.300">
    <property type="entry name" value="P-loop containing nucleotide triphosphate hydrolases"/>
    <property type="match status" value="1"/>
</dbReference>
<dbReference type="InterPro" id="IPR045735">
    <property type="entry name" value="Spore_III_AA_AAA+_ATPase"/>
</dbReference>
<name>A0A1M4UZ63_9FIRM</name>
<dbReference type="SUPFAM" id="SSF52540">
    <property type="entry name" value="P-loop containing nucleoside triphosphate hydrolases"/>
    <property type="match status" value="1"/>
</dbReference>
<dbReference type="GO" id="GO:0005524">
    <property type="term" value="F:ATP binding"/>
    <property type="evidence" value="ECO:0007669"/>
    <property type="project" value="UniProtKB-KW"/>
</dbReference>
<sequence>MSVLRPLQPPDIKRATPLDEVLNLLPPNLRQMLSELPLALRETVEEIRIRQGRPLMLGLAQGDCYVTEKGEPASCVTDAYVVSAGDVERVTQLVSRSSLYALEEELRNGFITLPGGHRVGITGKVLTDQGVVRNIKYISGFNVRISRAVKGVADRVLPYLISPDGRFYHTVLVSPPRCGKTTLLRDLVRRLSEGIPELGFPGVNVGVVDERSEIAGCYRGIPQRDIGPRTDVLDACPKAAGMMMLLRSMGPAVIATDEIGRREDVAALEEVLNAGVKVLTTVHGASLEELADRPALQYLFKIKAIQRFVLLGRSKGVGTVEDIIDGRTMRSLGVKKC</sequence>
<evidence type="ECO:0000313" key="4">
    <source>
        <dbReference type="EMBL" id="SHE61938.1"/>
    </source>
</evidence>
<dbReference type="SMART" id="SM00382">
    <property type="entry name" value="AAA"/>
    <property type="match status" value="1"/>
</dbReference>
<dbReference type="InterPro" id="IPR014217">
    <property type="entry name" value="Spore_III_AA"/>
</dbReference>
<dbReference type="STRING" id="1121429.SAMN02745133_00805"/>
<evidence type="ECO:0000259" key="3">
    <source>
        <dbReference type="SMART" id="SM00382"/>
    </source>
</evidence>
<dbReference type="InterPro" id="IPR003593">
    <property type="entry name" value="AAA+_ATPase"/>
</dbReference>
<keyword evidence="5" id="KW-1185">Reference proteome</keyword>
<reference evidence="5" key="1">
    <citation type="submission" date="2016-11" db="EMBL/GenBank/DDBJ databases">
        <authorList>
            <person name="Varghese N."/>
            <person name="Submissions S."/>
        </authorList>
    </citation>
    <scope>NUCLEOTIDE SEQUENCE [LARGE SCALE GENOMIC DNA]</scope>
    <source>
        <strain evidence="5">DSM 12395</strain>
    </source>
</reference>
<dbReference type="InterPro" id="IPR027417">
    <property type="entry name" value="P-loop_NTPase"/>
</dbReference>
<dbReference type="NCBIfam" id="TIGR02858">
    <property type="entry name" value="spore_III_AA"/>
    <property type="match status" value="1"/>
</dbReference>
<dbReference type="RefSeq" id="WP_073236068.1">
    <property type="nucleotide sequence ID" value="NZ_FQUY01000003.1"/>
</dbReference>
<dbReference type="PANTHER" id="PTHR20953">
    <property type="entry name" value="KINASE-RELATED"/>
    <property type="match status" value="1"/>
</dbReference>
<dbReference type="EMBL" id="FQUY01000003">
    <property type="protein sequence ID" value="SHE61938.1"/>
    <property type="molecule type" value="Genomic_DNA"/>
</dbReference>
<dbReference type="OrthoDB" id="9768243at2"/>
<organism evidence="4 5">
    <name type="scientific">Desulforamulus putei DSM 12395</name>
    <dbReference type="NCBI Taxonomy" id="1121429"/>
    <lineage>
        <taxon>Bacteria</taxon>
        <taxon>Bacillati</taxon>
        <taxon>Bacillota</taxon>
        <taxon>Clostridia</taxon>
        <taxon>Eubacteriales</taxon>
        <taxon>Peptococcaceae</taxon>
        <taxon>Desulforamulus</taxon>
    </lineage>
</organism>